<feature type="non-terminal residue" evidence="1">
    <location>
        <position position="86"/>
    </location>
</feature>
<evidence type="ECO:0000313" key="2">
    <source>
        <dbReference type="Proteomes" id="UP000789901"/>
    </source>
</evidence>
<organism evidence="1 2">
    <name type="scientific">Gigaspora margarita</name>
    <dbReference type="NCBI Taxonomy" id="4874"/>
    <lineage>
        <taxon>Eukaryota</taxon>
        <taxon>Fungi</taxon>
        <taxon>Fungi incertae sedis</taxon>
        <taxon>Mucoromycota</taxon>
        <taxon>Glomeromycotina</taxon>
        <taxon>Glomeromycetes</taxon>
        <taxon>Diversisporales</taxon>
        <taxon>Gigasporaceae</taxon>
        <taxon>Gigaspora</taxon>
    </lineage>
</organism>
<accession>A0ABN7VUG9</accession>
<gene>
    <name evidence="1" type="ORF">GMARGA_LOCUS22989</name>
</gene>
<name>A0ABN7VUG9_GIGMA</name>
<reference evidence="1 2" key="1">
    <citation type="submission" date="2021-06" db="EMBL/GenBank/DDBJ databases">
        <authorList>
            <person name="Kallberg Y."/>
            <person name="Tangrot J."/>
            <person name="Rosling A."/>
        </authorList>
    </citation>
    <scope>NUCLEOTIDE SEQUENCE [LARGE SCALE GENOMIC DNA]</scope>
    <source>
        <strain evidence="1 2">120-4 pot B 10/14</strain>
    </source>
</reference>
<comment type="caution">
    <text evidence="1">The sequence shown here is derived from an EMBL/GenBank/DDBJ whole genome shotgun (WGS) entry which is preliminary data.</text>
</comment>
<dbReference type="EMBL" id="CAJVQB010022855">
    <property type="protein sequence ID" value="CAG8800535.1"/>
    <property type="molecule type" value="Genomic_DNA"/>
</dbReference>
<sequence length="86" mass="9300">MPLYFLVAKDAVRDLLESSLKSPLVPYIVVVDVIIRTFFRSSDFKARETILTFLEVVGHALLESLFVQNGDIGIGACAVGGTLDGA</sequence>
<protein>
    <submittedName>
        <fullName evidence="1">30429_t:CDS:1</fullName>
    </submittedName>
</protein>
<proteinExistence type="predicted"/>
<evidence type="ECO:0000313" key="1">
    <source>
        <dbReference type="EMBL" id="CAG8800535.1"/>
    </source>
</evidence>
<dbReference type="Proteomes" id="UP000789901">
    <property type="component" value="Unassembled WGS sequence"/>
</dbReference>
<keyword evidence="2" id="KW-1185">Reference proteome</keyword>